<dbReference type="Proteomes" id="UP001170379">
    <property type="component" value="Unassembled WGS sequence"/>
</dbReference>
<dbReference type="EMBL" id="PXVD01000011">
    <property type="protein sequence ID" value="MDJ1371271.1"/>
    <property type="molecule type" value="Genomic_DNA"/>
</dbReference>
<evidence type="ECO:0000313" key="3">
    <source>
        <dbReference type="Proteomes" id="UP001170379"/>
    </source>
</evidence>
<dbReference type="Pfam" id="PF00535">
    <property type="entry name" value="Glycos_transf_2"/>
    <property type="match status" value="1"/>
</dbReference>
<dbReference type="InterPro" id="IPR029044">
    <property type="entry name" value="Nucleotide-diphossugar_trans"/>
</dbReference>
<proteinExistence type="predicted"/>
<accession>A0ABT7C7Q2</accession>
<organism evidence="2 3">
    <name type="scientific">Gulosibacter molinativorax</name>
    <dbReference type="NCBI Taxonomy" id="256821"/>
    <lineage>
        <taxon>Bacteria</taxon>
        <taxon>Bacillati</taxon>
        <taxon>Actinomycetota</taxon>
        <taxon>Actinomycetes</taxon>
        <taxon>Micrococcales</taxon>
        <taxon>Microbacteriaceae</taxon>
        <taxon>Gulosibacter</taxon>
    </lineage>
</organism>
<protein>
    <submittedName>
        <fullName evidence="2">Glycosyltransferase family 2 protein</fullName>
    </submittedName>
</protein>
<dbReference type="InterPro" id="IPR001173">
    <property type="entry name" value="Glyco_trans_2-like"/>
</dbReference>
<reference evidence="2" key="2">
    <citation type="journal article" date="2022" name="Sci. Rep.">
        <title>In silico prediction of the enzymes involved in the degradation of the herbicide molinate by Gulosibacter molinativorax ON4T.</title>
        <authorList>
            <person name="Lopes A.R."/>
            <person name="Bunin E."/>
            <person name="Viana A.T."/>
            <person name="Froufe H."/>
            <person name="Munoz-Merida A."/>
            <person name="Pinho D."/>
            <person name="Figueiredo J."/>
            <person name="Barroso C."/>
            <person name="Vaz-Moreira I."/>
            <person name="Bellanger X."/>
            <person name="Egas C."/>
            <person name="Nunes O.C."/>
        </authorList>
    </citation>
    <scope>NUCLEOTIDE SEQUENCE</scope>
    <source>
        <strain evidence="2">ON4</strain>
    </source>
</reference>
<dbReference type="PANTHER" id="PTHR43179">
    <property type="entry name" value="RHAMNOSYLTRANSFERASE WBBL"/>
    <property type="match status" value="1"/>
</dbReference>
<sequence>MSVPSAGDVSVVIPHYGDPAHAQRLVSQLRSQRDGVELEIIVLDDCSPVPFPPSDDAIVHRRDTNGGFGAAVNSAAQLATRTQLLILNSDLDVPEDFVQDLLTAAAPWQPAVSAPALVGDDGELQWSGRHFPRTHHYVTEWLRPLARWRHRRSLHEAVGHDSRCVSGATVATDWLVGAVLLLPTELFRDEGGFDERFHMYCEETDLQRRLRDRGIPSIYLGELQVKHAGGASTDSSRRLGWLFSSRFFYARKWGTGAGRLHAGLVAATVVNAIFAALRGPGGGSAREVWRREIEIVNSAAKEGKRKAAQMDTTAMESVHR</sequence>
<keyword evidence="3" id="KW-1185">Reference proteome</keyword>
<comment type="caution">
    <text evidence="2">The sequence shown here is derived from an EMBL/GenBank/DDBJ whole genome shotgun (WGS) entry which is preliminary data.</text>
</comment>
<dbReference type="Gene3D" id="3.90.550.10">
    <property type="entry name" value="Spore Coat Polysaccharide Biosynthesis Protein SpsA, Chain A"/>
    <property type="match status" value="1"/>
</dbReference>
<dbReference type="SUPFAM" id="SSF53448">
    <property type="entry name" value="Nucleotide-diphospho-sugar transferases"/>
    <property type="match status" value="1"/>
</dbReference>
<evidence type="ECO:0000259" key="1">
    <source>
        <dbReference type="Pfam" id="PF00535"/>
    </source>
</evidence>
<name>A0ABT7C7Q2_9MICO</name>
<reference evidence="2" key="1">
    <citation type="submission" date="2018-03" db="EMBL/GenBank/DDBJ databases">
        <authorList>
            <person name="Nunes O.C."/>
            <person name="Lopes A.R."/>
            <person name="Froufe H."/>
            <person name="Munoz-Merida A."/>
            <person name="Barroso C."/>
            <person name="Egas C."/>
        </authorList>
    </citation>
    <scope>NUCLEOTIDE SEQUENCE</scope>
    <source>
        <strain evidence="2">ON4</strain>
    </source>
</reference>
<gene>
    <name evidence="2" type="ORF">C7K25_07800</name>
</gene>
<feature type="domain" description="Glycosyltransferase 2-like" evidence="1">
    <location>
        <begin position="10"/>
        <end position="128"/>
    </location>
</feature>
<dbReference type="PANTHER" id="PTHR43179:SF7">
    <property type="entry name" value="RHAMNOSYLTRANSFERASE WBBL"/>
    <property type="match status" value="1"/>
</dbReference>
<evidence type="ECO:0000313" key="2">
    <source>
        <dbReference type="EMBL" id="MDJ1371271.1"/>
    </source>
</evidence>